<dbReference type="Proteomes" id="UP000216107">
    <property type="component" value="Unassembled WGS sequence"/>
</dbReference>
<feature type="signal peptide" evidence="1">
    <location>
        <begin position="1"/>
        <end position="20"/>
    </location>
</feature>
<dbReference type="RefSeq" id="WP_095524963.1">
    <property type="nucleotide sequence ID" value="NZ_MDUX01000036.1"/>
</dbReference>
<sequence>MRKLLFALGLGLMLLQTALAQPMRFVYPPPETANDERHLYYWHLLKAALEATRDKYGDYILQSHTTPMTFQRAVADVETGGERVNIVARGTNLDLEARLRLIRLPLDKGLLGYRLFLIMPQTQPQLDQVRTLEDLKRFSIGQSTPWTDVKILQAAGFRLALTANYEGLFGMLAAGRFDLFSRGVIEIDAEWRTYSAKYPGMQIEKNLILAYPLPRYFFVPRTAEGERMAARISEGLQRMVKSGEFERRYQTYKKLVLDGLPLAGRRVFRLPNTELGAGAPPLNDPVWWDDLAAELTPKKL</sequence>
<evidence type="ECO:0000313" key="2">
    <source>
        <dbReference type="EMBL" id="KAF7598812.1"/>
    </source>
</evidence>
<dbReference type="EMBL" id="MDUX01000036">
    <property type="protein sequence ID" value="KAF7598812.1"/>
    <property type="molecule type" value="Genomic_DNA"/>
</dbReference>
<proteinExistence type="predicted"/>
<evidence type="ECO:0000313" key="4">
    <source>
        <dbReference type="Proteomes" id="UP000216107"/>
    </source>
</evidence>
<dbReference type="EMBL" id="NMRN01000031">
    <property type="protein sequence ID" value="PAS92732.1"/>
    <property type="molecule type" value="Genomic_DNA"/>
</dbReference>
<keyword evidence="1" id="KW-0732">Signal</keyword>
<dbReference type="Proteomes" id="UP000623509">
    <property type="component" value="Unassembled WGS sequence"/>
</dbReference>
<evidence type="ECO:0000313" key="3">
    <source>
        <dbReference type="EMBL" id="PAS92732.1"/>
    </source>
</evidence>
<reference evidence="2 5" key="1">
    <citation type="submission" date="2016-08" db="EMBL/GenBank/DDBJ databases">
        <title>Candidatus Dactylopiibacterium carminicum genome sequence.</title>
        <authorList>
            <person name="Ramirez-Puebla S.T."/>
            <person name="Ormeno-Orrillo E."/>
            <person name="Vera-Ponce De Leon A."/>
            <person name="Luis L."/>
            <person name="Sanchez-Flores A."/>
            <person name="Monica R."/>
            <person name="Martinez-Romero E."/>
        </authorList>
    </citation>
    <scope>NUCLEOTIDE SEQUENCE [LARGE SCALE GENOMIC DNA]</scope>
    <source>
        <strain evidence="2">END1</strain>
    </source>
</reference>
<dbReference type="SUPFAM" id="SSF53850">
    <property type="entry name" value="Periplasmic binding protein-like II"/>
    <property type="match status" value="1"/>
</dbReference>
<dbReference type="OrthoDB" id="547680at2"/>
<accession>A0A272ERL8</accession>
<reference evidence="3 4" key="2">
    <citation type="submission" date="2017-07" db="EMBL/GenBank/DDBJ databases">
        <title>Candidatus Dactylopiibacterium carminicum, a nitrogen-fixing symbiont of the cochineal insect Dactylopius coccus and Dactylopius opuntiae (Hemiptera: Coccoidea: Dactylopiidae).</title>
        <authorList>
            <person name="Vera A."/>
        </authorList>
    </citation>
    <scope>NUCLEOTIDE SEQUENCE [LARGE SCALE GENOMIC DNA]</scope>
    <source>
        <strain evidence="3 4">NFDCM</strain>
    </source>
</reference>
<comment type="caution">
    <text evidence="3">The sequence shown here is derived from an EMBL/GenBank/DDBJ whole genome shotgun (WGS) entry which is preliminary data.</text>
</comment>
<keyword evidence="5" id="KW-1185">Reference proteome</keyword>
<gene>
    <name evidence="2" type="ORF">BGI27_11165</name>
    <name evidence="3" type="ORF">CGU29_10485</name>
</gene>
<organism evidence="3 4">
    <name type="scientific">Candidatus Dactylopiibacterium carminicum</name>
    <dbReference type="NCBI Taxonomy" id="857335"/>
    <lineage>
        <taxon>Bacteria</taxon>
        <taxon>Pseudomonadati</taxon>
        <taxon>Pseudomonadota</taxon>
        <taxon>Betaproteobacteria</taxon>
        <taxon>Rhodocyclales</taxon>
        <taxon>Rhodocyclaceae</taxon>
        <taxon>Candidatus Dactylopiibacterium</taxon>
    </lineage>
</organism>
<evidence type="ECO:0008006" key="6">
    <source>
        <dbReference type="Google" id="ProtNLM"/>
    </source>
</evidence>
<evidence type="ECO:0000256" key="1">
    <source>
        <dbReference type="SAM" id="SignalP"/>
    </source>
</evidence>
<name>A0A272ERL8_9RHOO</name>
<feature type="chain" id="PRO_5012424984" description="Solute-binding protein family 3/N-terminal domain-containing protein" evidence="1">
    <location>
        <begin position="21"/>
        <end position="300"/>
    </location>
</feature>
<evidence type="ECO:0000313" key="5">
    <source>
        <dbReference type="Proteomes" id="UP000623509"/>
    </source>
</evidence>
<dbReference type="AlphaFoldDB" id="A0A272ERL8"/>
<protein>
    <recommendedName>
        <fullName evidence="6">Solute-binding protein family 3/N-terminal domain-containing protein</fullName>
    </recommendedName>
</protein>